<dbReference type="AlphaFoldDB" id="A0A0E3JSJ9"/>
<dbReference type="Pfam" id="PF22564">
    <property type="entry name" value="HAAS"/>
    <property type="match status" value="1"/>
</dbReference>
<evidence type="ECO:0000313" key="3">
    <source>
        <dbReference type="Proteomes" id="UP000033115"/>
    </source>
</evidence>
<feature type="transmembrane region" description="Helical" evidence="1">
    <location>
        <begin position="110"/>
        <end position="133"/>
    </location>
</feature>
<dbReference type="RefSeq" id="WP_029162698.1">
    <property type="nucleotide sequence ID" value="NZ_CP009933.1"/>
</dbReference>
<dbReference type="EMBL" id="CP009933">
    <property type="protein sequence ID" value="AKA72442.1"/>
    <property type="molecule type" value="Genomic_DNA"/>
</dbReference>
<protein>
    <recommendedName>
        <fullName evidence="4">DUF1700 domain-containing protein</fullName>
    </recommendedName>
</protein>
<evidence type="ECO:0008006" key="4">
    <source>
        <dbReference type="Google" id="ProtNLM"/>
    </source>
</evidence>
<sequence>MNKEDFMKTLELSLGNMDSYEKKDILYDYEEHFRIGLEKGKTVEEITKELGDPKTIGKSYKASAAVEDAIENPSTKNISKAIWAALALGFFNLVIVLGPFIALAAVLISLFASAIAVFAAGIASIFAVLFHPFLSSFVSILGNPIAIFFLGIGTTALGILFFIGACYLCKFFYRGSIKYLKWNINIIAKL</sequence>
<dbReference type="Proteomes" id="UP000033115">
    <property type="component" value="Chromosome"/>
</dbReference>
<name>A0A0E3JSJ9_CLOSL</name>
<keyword evidence="1" id="KW-1133">Transmembrane helix</keyword>
<dbReference type="STRING" id="1548.CSCA_5317"/>
<dbReference type="HOGENOM" id="CLU_111928_0_0_9"/>
<feature type="transmembrane region" description="Helical" evidence="1">
    <location>
        <begin position="81"/>
        <end position="103"/>
    </location>
</feature>
<organism evidence="2 3">
    <name type="scientific">Clostridium scatologenes</name>
    <dbReference type="NCBI Taxonomy" id="1548"/>
    <lineage>
        <taxon>Bacteria</taxon>
        <taxon>Bacillati</taxon>
        <taxon>Bacillota</taxon>
        <taxon>Clostridia</taxon>
        <taxon>Eubacteriales</taxon>
        <taxon>Clostridiaceae</taxon>
        <taxon>Clostridium</taxon>
    </lineage>
</organism>
<evidence type="ECO:0000313" key="2">
    <source>
        <dbReference type="EMBL" id="AKA72442.1"/>
    </source>
</evidence>
<keyword evidence="3" id="KW-1185">Reference proteome</keyword>
<accession>A0A0E3JSJ9</accession>
<keyword evidence="1" id="KW-0472">Membrane</keyword>
<gene>
    <name evidence="2" type="ORF">CSCA_5317</name>
</gene>
<dbReference type="KEGG" id="csq:CSCA_5317"/>
<evidence type="ECO:0000256" key="1">
    <source>
        <dbReference type="SAM" id="Phobius"/>
    </source>
</evidence>
<proteinExistence type="predicted"/>
<reference evidence="2 3" key="1">
    <citation type="journal article" date="2015" name="J. Biotechnol.">
        <title>Complete genome sequence of a malodorant-producing acetogen, Clostridium scatologenes ATCC 25775(T).</title>
        <authorList>
            <person name="Zhu Z."/>
            <person name="Guo T."/>
            <person name="Zheng H."/>
            <person name="Song T."/>
            <person name="Ouyang P."/>
            <person name="Xie J."/>
        </authorList>
    </citation>
    <scope>NUCLEOTIDE SEQUENCE [LARGE SCALE GENOMIC DNA]</scope>
    <source>
        <strain evidence="2 3">ATCC 25775</strain>
    </source>
</reference>
<feature type="transmembrane region" description="Helical" evidence="1">
    <location>
        <begin position="145"/>
        <end position="173"/>
    </location>
</feature>
<keyword evidence="1" id="KW-0812">Transmembrane</keyword>